<proteinExistence type="predicted"/>
<evidence type="ECO:0008006" key="3">
    <source>
        <dbReference type="Google" id="ProtNLM"/>
    </source>
</evidence>
<organism evidence="1 2">
    <name type="scientific">Exophiala xenobiotica</name>
    <dbReference type="NCBI Taxonomy" id="348802"/>
    <lineage>
        <taxon>Eukaryota</taxon>
        <taxon>Fungi</taxon>
        <taxon>Dikarya</taxon>
        <taxon>Ascomycota</taxon>
        <taxon>Pezizomycotina</taxon>
        <taxon>Eurotiomycetes</taxon>
        <taxon>Chaetothyriomycetidae</taxon>
        <taxon>Chaetothyriales</taxon>
        <taxon>Herpotrichiellaceae</taxon>
        <taxon>Exophiala</taxon>
    </lineage>
</organism>
<dbReference type="GeneID" id="25323204"/>
<accession>A0A0D2EZM4</accession>
<dbReference type="InterPro" id="IPR010721">
    <property type="entry name" value="UstE-like"/>
</dbReference>
<name>A0A0D2EZM4_9EURO</name>
<sequence length="264" mass="29092">MSQNDPVGVQRGDYGRYLLSNILFSIGRGLTGPAQYLIISAHPLGRFFGIPRPPTGGFITVPVPVLGTQTQTPTHHTLVLAVPRYQGLAALMPGILSLKHIFWINCLCREKVTLPFVTFAVLSDFVYETISSLVFTAASSNPMFSDRWFKIGAACFFAGALLETVADVQLALFKSKPENKGKVCKSGCWRICRQINYTANILFGFGYGLALGGPGYSVATAGMYISNFVLNAGPGKEKYCREKYGKQWEDYEREVPYVLFPGIY</sequence>
<gene>
    <name evidence="1" type="ORF">PV05_01296</name>
</gene>
<evidence type="ECO:0000313" key="2">
    <source>
        <dbReference type="Proteomes" id="UP000054342"/>
    </source>
</evidence>
<dbReference type="PANTHER" id="PTHR32251">
    <property type="entry name" value="3-OXO-5-ALPHA-STEROID 4-DEHYDROGENASE"/>
    <property type="match status" value="1"/>
</dbReference>
<dbReference type="RefSeq" id="XP_013321722.1">
    <property type="nucleotide sequence ID" value="XM_013466268.1"/>
</dbReference>
<dbReference type="PANTHER" id="PTHR32251:SF15">
    <property type="entry name" value="3-OXO-5-ALPHA-STEROID 4-DEHYDROGENASE (DUF1295)"/>
    <property type="match status" value="1"/>
</dbReference>
<dbReference type="AlphaFoldDB" id="A0A0D2EZM4"/>
<dbReference type="OrthoDB" id="67965at2759"/>
<dbReference type="EMBL" id="KN847317">
    <property type="protein sequence ID" value="KIW61138.1"/>
    <property type="molecule type" value="Genomic_DNA"/>
</dbReference>
<protein>
    <recommendedName>
        <fullName evidence="3">Steroid 5-alpha reductase C-terminal domain-containing protein</fullName>
    </recommendedName>
</protein>
<evidence type="ECO:0000313" key="1">
    <source>
        <dbReference type="EMBL" id="KIW61138.1"/>
    </source>
</evidence>
<dbReference type="Proteomes" id="UP000054342">
    <property type="component" value="Unassembled WGS sequence"/>
</dbReference>
<dbReference type="HOGENOM" id="CLU_065850_0_0_1"/>
<dbReference type="Gene3D" id="1.20.120.1630">
    <property type="match status" value="1"/>
</dbReference>
<reference evidence="1 2" key="1">
    <citation type="submission" date="2015-01" db="EMBL/GenBank/DDBJ databases">
        <title>The Genome Sequence of Exophiala xenobiotica CBS118157.</title>
        <authorList>
            <consortium name="The Broad Institute Genomics Platform"/>
            <person name="Cuomo C."/>
            <person name="de Hoog S."/>
            <person name="Gorbushina A."/>
            <person name="Stielow B."/>
            <person name="Teixiera M."/>
            <person name="Abouelleil A."/>
            <person name="Chapman S.B."/>
            <person name="Priest M."/>
            <person name="Young S.K."/>
            <person name="Wortman J."/>
            <person name="Nusbaum C."/>
            <person name="Birren B."/>
        </authorList>
    </citation>
    <scope>NUCLEOTIDE SEQUENCE [LARGE SCALE GENOMIC DNA]</scope>
    <source>
        <strain evidence="1 2">CBS 118157</strain>
    </source>
</reference>
<dbReference type="GO" id="GO:0016020">
    <property type="term" value="C:membrane"/>
    <property type="evidence" value="ECO:0007669"/>
    <property type="project" value="TreeGrafter"/>
</dbReference>
<dbReference type="Pfam" id="PF06966">
    <property type="entry name" value="DUF1295"/>
    <property type="match status" value="1"/>
</dbReference>
<keyword evidence="2" id="KW-1185">Reference proteome</keyword>